<reference evidence="1 2" key="1">
    <citation type="submission" date="2020-08" db="EMBL/GenBank/DDBJ databases">
        <title>Genomic Encyclopedia of Type Strains, Phase IV (KMG-IV): sequencing the most valuable type-strain genomes for metagenomic binning, comparative biology and taxonomic classification.</title>
        <authorList>
            <person name="Goeker M."/>
        </authorList>
    </citation>
    <scope>NUCLEOTIDE SEQUENCE [LARGE SCALE GENOMIC DNA]</scope>
    <source>
        <strain evidence="1 2">DSM 22198</strain>
    </source>
</reference>
<gene>
    <name evidence="1" type="ORF">FHS74_004875</name>
</gene>
<comment type="caution">
    <text evidence="1">The sequence shown here is derived from an EMBL/GenBank/DDBJ whole genome shotgun (WGS) entry which is preliminary data.</text>
</comment>
<dbReference type="InterPro" id="IPR021295">
    <property type="entry name" value="DUF2867"/>
</dbReference>
<keyword evidence="2" id="KW-1185">Reference proteome</keyword>
<proteinExistence type="predicted"/>
<dbReference type="AlphaFoldDB" id="A0A7X0B506"/>
<organism evidence="1 2">
    <name type="scientific">Nitrospirillum iridis</name>
    <dbReference type="NCBI Taxonomy" id="765888"/>
    <lineage>
        <taxon>Bacteria</taxon>
        <taxon>Pseudomonadati</taxon>
        <taxon>Pseudomonadota</taxon>
        <taxon>Alphaproteobacteria</taxon>
        <taxon>Rhodospirillales</taxon>
        <taxon>Azospirillaceae</taxon>
        <taxon>Nitrospirillum</taxon>
    </lineage>
</organism>
<dbReference type="Proteomes" id="UP000539175">
    <property type="component" value="Unassembled WGS sequence"/>
</dbReference>
<protein>
    <recommendedName>
        <fullName evidence="3">DUF2867 domain-containing protein</fullName>
    </recommendedName>
</protein>
<dbReference type="Pfam" id="PF11066">
    <property type="entry name" value="DUF2867"/>
    <property type="match status" value="1"/>
</dbReference>
<evidence type="ECO:0008006" key="3">
    <source>
        <dbReference type="Google" id="ProtNLM"/>
    </source>
</evidence>
<evidence type="ECO:0000313" key="1">
    <source>
        <dbReference type="EMBL" id="MBB6254289.1"/>
    </source>
</evidence>
<name>A0A7X0B506_9PROT</name>
<evidence type="ECO:0000313" key="2">
    <source>
        <dbReference type="Proteomes" id="UP000539175"/>
    </source>
</evidence>
<dbReference type="EMBL" id="JACIIZ010000016">
    <property type="protein sequence ID" value="MBB6254289.1"/>
    <property type="molecule type" value="Genomic_DNA"/>
</dbReference>
<dbReference type="RefSeq" id="WP_184806506.1">
    <property type="nucleotide sequence ID" value="NZ_JACIIZ010000016.1"/>
</dbReference>
<accession>A0A7X0B506</accession>
<sequence>MTIQEVTPEAGTWTLLPGAQFADAFRLALPPSAGMDAPTAARRMMATSPAWVSGLVALRNALVAPLGLKAPQPADDDDDDADRIGIFPVISSGPDRVVLGMADKHLDFRAVVDVRQDSASWQVTATTVVRTHNWLGRFYLAVIMPFHRLVVRAMLAQVRQPQSNGI</sequence>